<dbReference type="Pfam" id="PF07980">
    <property type="entry name" value="SusD_RagB"/>
    <property type="match status" value="1"/>
</dbReference>
<organism evidence="8 9">
    <name type="scientific">Chitinophaga parva</name>
    <dbReference type="NCBI Taxonomy" id="2169414"/>
    <lineage>
        <taxon>Bacteria</taxon>
        <taxon>Pseudomonadati</taxon>
        <taxon>Bacteroidota</taxon>
        <taxon>Chitinophagia</taxon>
        <taxon>Chitinophagales</taxon>
        <taxon>Chitinophagaceae</taxon>
        <taxon>Chitinophaga</taxon>
    </lineage>
</organism>
<feature type="domain" description="SusD-like N-terminal" evidence="7">
    <location>
        <begin position="19"/>
        <end position="217"/>
    </location>
</feature>
<dbReference type="Proteomes" id="UP000244450">
    <property type="component" value="Unassembled WGS sequence"/>
</dbReference>
<proteinExistence type="inferred from homology"/>
<evidence type="ECO:0000256" key="5">
    <source>
        <dbReference type="ARBA" id="ARBA00023237"/>
    </source>
</evidence>
<evidence type="ECO:0000313" key="9">
    <source>
        <dbReference type="Proteomes" id="UP000244450"/>
    </source>
</evidence>
<dbReference type="AlphaFoldDB" id="A0A2T7BGD5"/>
<evidence type="ECO:0000313" key="8">
    <source>
        <dbReference type="EMBL" id="PUZ25345.1"/>
    </source>
</evidence>
<dbReference type="InterPro" id="IPR033985">
    <property type="entry name" value="SusD-like_N"/>
</dbReference>
<dbReference type="SUPFAM" id="SSF48452">
    <property type="entry name" value="TPR-like"/>
    <property type="match status" value="1"/>
</dbReference>
<protein>
    <recommendedName>
        <fullName evidence="10">RagB/SusD family nutrient uptake outer membrane protein</fullName>
    </recommendedName>
</protein>
<keyword evidence="4" id="KW-0472">Membrane</keyword>
<name>A0A2T7BGD5_9BACT</name>
<feature type="domain" description="RagB/SusD" evidence="6">
    <location>
        <begin position="263"/>
        <end position="486"/>
    </location>
</feature>
<dbReference type="GO" id="GO:0009279">
    <property type="term" value="C:cell outer membrane"/>
    <property type="evidence" value="ECO:0007669"/>
    <property type="project" value="UniProtKB-SubCell"/>
</dbReference>
<dbReference type="Gene3D" id="1.25.40.390">
    <property type="match status" value="1"/>
</dbReference>
<evidence type="ECO:0000259" key="6">
    <source>
        <dbReference type="Pfam" id="PF07980"/>
    </source>
</evidence>
<dbReference type="PROSITE" id="PS51257">
    <property type="entry name" value="PROKAR_LIPOPROTEIN"/>
    <property type="match status" value="1"/>
</dbReference>
<keyword evidence="3" id="KW-0732">Signal</keyword>
<dbReference type="InterPro" id="IPR011990">
    <property type="entry name" value="TPR-like_helical_dom_sf"/>
</dbReference>
<dbReference type="OrthoDB" id="993981at2"/>
<comment type="caution">
    <text evidence="8">The sequence shown here is derived from an EMBL/GenBank/DDBJ whole genome shotgun (WGS) entry which is preliminary data.</text>
</comment>
<keyword evidence="5" id="KW-0998">Cell outer membrane</keyword>
<evidence type="ECO:0000259" key="7">
    <source>
        <dbReference type="Pfam" id="PF14322"/>
    </source>
</evidence>
<dbReference type="EMBL" id="QCYK01000002">
    <property type="protein sequence ID" value="PUZ25345.1"/>
    <property type="molecule type" value="Genomic_DNA"/>
</dbReference>
<evidence type="ECO:0008006" key="10">
    <source>
        <dbReference type="Google" id="ProtNLM"/>
    </source>
</evidence>
<evidence type="ECO:0000256" key="1">
    <source>
        <dbReference type="ARBA" id="ARBA00004442"/>
    </source>
</evidence>
<sequence length="486" mass="53168">MKKILALSILAVTAASCSKFLDEDPTAHLSTSTYYKTAADAEAAVNAVYAAMRPQNFFALDTRIAVGDIMSDDAEKGGGGASDVAEMQQLKLFTTKPDNSYVQGAWQYNYHGVYLANLVLDKVPAIDMNQQEKQHILAQAYFLRAYFNLQLVQLFGNVPLITKPLETGEYNQLQVTPDKVWAQIESDADSAILFLPKASDLTADQQGKATIGAAQSLLLYAYMWQKKWTQAQQTGDAIITSGQYSPSGDYAKLFTTAGEFNPGSIFEINMANIPGKGVGSNINLWENARNTWGYGFVTPTQDLVNAFEKGDPRLKATVIANGDVLSDGSVANTTTSQTGYWNKKYWLPAAEIPFNAGGSVADGPTNERIFRLEVVKLWTAEAALHNGDAAHATKLVNEVRLRARTSGGNTDMSILPDYTTVTLDNVYHEMRVETALGDHLRFFELVRTGKAATTLPGYTDGVNNYLPIPLREIQLSNGKLVQNHGY</sequence>
<dbReference type="InterPro" id="IPR012944">
    <property type="entry name" value="SusD_RagB_dom"/>
</dbReference>
<dbReference type="RefSeq" id="WP_108687183.1">
    <property type="nucleotide sequence ID" value="NZ_QCYK01000002.1"/>
</dbReference>
<evidence type="ECO:0000256" key="3">
    <source>
        <dbReference type="ARBA" id="ARBA00022729"/>
    </source>
</evidence>
<evidence type="ECO:0000256" key="4">
    <source>
        <dbReference type="ARBA" id="ARBA00023136"/>
    </source>
</evidence>
<reference evidence="8 9" key="1">
    <citation type="submission" date="2018-04" db="EMBL/GenBank/DDBJ databases">
        <title>Chitinophaga fuyangensis sp. nov., isolated from soil in a chemical factory.</title>
        <authorList>
            <person name="Chen K."/>
        </authorList>
    </citation>
    <scope>NUCLEOTIDE SEQUENCE [LARGE SCALE GENOMIC DNA]</scope>
    <source>
        <strain evidence="8 9">LY-1</strain>
    </source>
</reference>
<comment type="similarity">
    <text evidence="2">Belongs to the SusD family.</text>
</comment>
<dbReference type="Pfam" id="PF14322">
    <property type="entry name" value="SusD-like_3"/>
    <property type="match status" value="1"/>
</dbReference>
<accession>A0A2T7BGD5</accession>
<evidence type="ECO:0000256" key="2">
    <source>
        <dbReference type="ARBA" id="ARBA00006275"/>
    </source>
</evidence>
<comment type="subcellular location">
    <subcellularLocation>
        <location evidence="1">Cell outer membrane</location>
    </subcellularLocation>
</comment>
<gene>
    <name evidence="8" type="ORF">DCC81_13665</name>
</gene>
<keyword evidence="9" id="KW-1185">Reference proteome</keyword>